<dbReference type="InterPro" id="IPR009057">
    <property type="entry name" value="Homeodomain-like_sf"/>
</dbReference>
<dbReference type="PANTHER" id="PTHR30055:SF238">
    <property type="entry name" value="MYCOFACTOCIN BIOSYNTHESIS TRANSCRIPTIONAL REGULATOR MFTR-RELATED"/>
    <property type="match status" value="1"/>
</dbReference>
<protein>
    <submittedName>
        <fullName evidence="6">Putative mycofactocin biosynthesis transcriptional regulator MftR</fullName>
    </submittedName>
</protein>
<keyword evidence="1" id="KW-0805">Transcription regulation</keyword>
<evidence type="ECO:0000313" key="7">
    <source>
        <dbReference type="Proteomes" id="UP000431401"/>
    </source>
</evidence>
<proteinExistence type="predicted"/>
<reference evidence="6 7" key="1">
    <citation type="submission" date="2019-10" db="EMBL/GenBank/DDBJ databases">
        <title>Nocardia macrotermitis sp. nov. and Nocardia aurantia sp. nov., isolated from the gut of fungus growing-termite Macrotermes natalensis.</title>
        <authorList>
            <person name="Benndorf R."/>
            <person name="Schwitalla J."/>
            <person name="Martin K."/>
            <person name="De Beer W."/>
            <person name="Kaster A.-K."/>
            <person name="Vollmers J."/>
            <person name="Poulsen M."/>
            <person name="Beemelmanns C."/>
        </authorList>
    </citation>
    <scope>NUCLEOTIDE SEQUENCE [LARGE SCALE GENOMIC DNA]</scope>
    <source>
        <strain evidence="6 7">RB56</strain>
    </source>
</reference>
<comment type="caution">
    <text evidence="6">The sequence shown here is derived from an EMBL/GenBank/DDBJ whole genome shotgun (WGS) entry which is preliminary data.</text>
</comment>
<evidence type="ECO:0000256" key="1">
    <source>
        <dbReference type="ARBA" id="ARBA00023015"/>
    </source>
</evidence>
<name>A0A7K0DIT4_9NOCA</name>
<dbReference type="AlphaFoldDB" id="A0A7K0DIT4"/>
<dbReference type="OrthoDB" id="3787664at2"/>
<gene>
    <name evidence="6" type="primary">mftR_1</name>
    <name evidence="6" type="ORF">NRB56_12700</name>
</gene>
<dbReference type="SUPFAM" id="SSF46689">
    <property type="entry name" value="Homeodomain-like"/>
    <property type="match status" value="1"/>
</dbReference>
<keyword evidence="2 4" id="KW-0238">DNA-binding</keyword>
<dbReference type="GO" id="GO:0003700">
    <property type="term" value="F:DNA-binding transcription factor activity"/>
    <property type="evidence" value="ECO:0007669"/>
    <property type="project" value="TreeGrafter"/>
</dbReference>
<sequence>MTDPERLSTREIARVAVRDRLAEVGFELFHREGFDRVTVNDLAAAAGVGRSTFLRYFTSKEDVVLGALETEGQRLAAALAARPGSEDEWTALRRGLDVIVEPYLRDPAKALALTQLILRTPALSAHSLEKQQSWRPRLVAALSARSGATELALSVRAAAALDCLNVAVELWAASDGQRDLVELLDGGFEVLRPR</sequence>
<dbReference type="GO" id="GO:0000976">
    <property type="term" value="F:transcription cis-regulatory region binding"/>
    <property type="evidence" value="ECO:0007669"/>
    <property type="project" value="TreeGrafter"/>
</dbReference>
<evidence type="ECO:0000256" key="2">
    <source>
        <dbReference type="ARBA" id="ARBA00023125"/>
    </source>
</evidence>
<evidence type="ECO:0000259" key="5">
    <source>
        <dbReference type="PROSITE" id="PS50977"/>
    </source>
</evidence>
<dbReference type="Gene3D" id="1.10.357.10">
    <property type="entry name" value="Tetracycline Repressor, domain 2"/>
    <property type="match status" value="1"/>
</dbReference>
<evidence type="ECO:0000256" key="3">
    <source>
        <dbReference type="ARBA" id="ARBA00023163"/>
    </source>
</evidence>
<dbReference type="Gene3D" id="1.10.10.60">
    <property type="entry name" value="Homeodomain-like"/>
    <property type="match status" value="1"/>
</dbReference>
<evidence type="ECO:0000256" key="4">
    <source>
        <dbReference type="PROSITE-ProRule" id="PRU00335"/>
    </source>
</evidence>
<dbReference type="PROSITE" id="PS50977">
    <property type="entry name" value="HTH_TETR_2"/>
    <property type="match status" value="1"/>
</dbReference>
<dbReference type="InterPro" id="IPR001647">
    <property type="entry name" value="HTH_TetR"/>
</dbReference>
<evidence type="ECO:0000313" key="6">
    <source>
        <dbReference type="EMBL" id="MQY25713.1"/>
    </source>
</evidence>
<dbReference type="Proteomes" id="UP000431401">
    <property type="component" value="Unassembled WGS sequence"/>
</dbReference>
<dbReference type="Pfam" id="PF17754">
    <property type="entry name" value="TetR_C_14"/>
    <property type="match status" value="1"/>
</dbReference>
<dbReference type="InterPro" id="IPR041347">
    <property type="entry name" value="MftR_C"/>
</dbReference>
<dbReference type="PRINTS" id="PR00455">
    <property type="entry name" value="HTHTETR"/>
</dbReference>
<keyword evidence="7" id="KW-1185">Reference proteome</keyword>
<feature type="DNA-binding region" description="H-T-H motif" evidence="4">
    <location>
        <begin position="38"/>
        <end position="57"/>
    </location>
</feature>
<organism evidence="6 7">
    <name type="scientific">Nocardia aurantia</name>
    <dbReference type="NCBI Taxonomy" id="2585199"/>
    <lineage>
        <taxon>Bacteria</taxon>
        <taxon>Bacillati</taxon>
        <taxon>Actinomycetota</taxon>
        <taxon>Actinomycetes</taxon>
        <taxon>Mycobacteriales</taxon>
        <taxon>Nocardiaceae</taxon>
        <taxon>Nocardia</taxon>
    </lineage>
</organism>
<dbReference type="InterPro" id="IPR050109">
    <property type="entry name" value="HTH-type_TetR-like_transc_reg"/>
</dbReference>
<dbReference type="RefSeq" id="WP_153339477.1">
    <property type="nucleotide sequence ID" value="NZ_WEGI01000002.1"/>
</dbReference>
<dbReference type="PANTHER" id="PTHR30055">
    <property type="entry name" value="HTH-TYPE TRANSCRIPTIONAL REGULATOR RUTR"/>
    <property type="match status" value="1"/>
</dbReference>
<dbReference type="Pfam" id="PF00440">
    <property type="entry name" value="TetR_N"/>
    <property type="match status" value="1"/>
</dbReference>
<dbReference type="EMBL" id="WEGI01000002">
    <property type="protein sequence ID" value="MQY25713.1"/>
    <property type="molecule type" value="Genomic_DNA"/>
</dbReference>
<feature type="domain" description="HTH tetR-type" evidence="5">
    <location>
        <begin position="15"/>
        <end position="75"/>
    </location>
</feature>
<accession>A0A7K0DIT4</accession>
<keyword evidence="3" id="KW-0804">Transcription</keyword>